<reference evidence="1" key="1">
    <citation type="submission" date="2019-11" db="EMBL/GenBank/DDBJ databases">
        <authorList>
            <person name="Feng L."/>
        </authorList>
    </citation>
    <scope>NUCLEOTIDE SEQUENCE</scope>
    <source>
        <strain evidence="1">ECasseliflavusLFYP2</strain>
    </source>
</reference>
<evidence type="ECO:0000313" key="1">
    <source>
        <dbReference type="EMBL" id="VYU29394.1"/>
    </source>
</evidence>
<gene>
    <name evidence="1" type="ORF">ECLFYP2_02967</name>
</gene>
<protein>
    <submittedName>
        <fullName evidence="1">Uncharacterized protein</fullName>
    </submittedName>
</protein>
<name>A0A6N3DNQ8_ENTCA</name>
<dbReference type="RefSeq" id="WP_421758184.1">
    <property type="nucleotide sequence ID" value="NZ_CACRTX010000009.1"/>
</dbReference>
<dbReference type="AlphaFoldDB" id="A0A6N3DNQ8"/>
<sequence>MNEKKLLASSKNLAARVNDLKIIERLIENIEYSRVTEDKFSLNHQLGTGVLDEIGEALENIRGQIQAVSDEIYPV</sequence>
<proteinExistence type="predicted"/>
<organism evidence="1">
    <name type="scientific">Enterococcus casseliflavus</name>
    <name type="common">Enterococcus flavescens</name>
    <dbReference type="NCBI Taxonomy" id="37734"/>
    <lineage>
        <taxon>Bacteria</taxon>
        <taxon>Bacillati</taxon>
        <taxon>Bacillota</taxon>
        <taxon>Bacilli</taxon>
        <taxon>Lactobacillales</taxon>
        <taxon>Enterococcaceae</taxon>
        <taxon>Enterococcus</taxon>
    </lineage>
</organism>
<dbReference type="EMBL" id="CACRTX010000009">
    <property type="protein sequence ID" value="VYU29394.1"/>
    <property type="molecule type" value="Genomic_DNA"/>
</dbReference>
<accession>A0A6N3DNQ8</accession>